<dbReference type="SUPFAM" id="SSF89562">
    <property type="entry name" value="RraA-like"/>
    <property type="match status" value="1"/>
</dbReference>
<dbReference type="GeneID" id="59290919"/>
<dbReference type="Proteomes" id="UP000578531">
    <property type="component" value="Unassembled WGS sequence"/>
</dbReference>
<name>A0A8H6L233_9LECA</name>
<feature type="binding site" evidence="1">
    <location>
        <position position="120"/>
    </location>
    <ligand>
        <name>substrate</name>
    </ligand>
</feature>
<reference evidence="3 4" key="1">
    <citation type="journal article" date="2020" name="Genomics">
        <title>Complete, high-quality genomes from long-read metagenomic sequencing of two wolf lichen thalli reveals enigmatic genome architecture.</title>
        <authorList>
            <person name="McKenzie S.K."/>
            <person name="Walston R.F."/>
            <person name="Allen J.L."/>
        </authorList>
    </citation>
    <scope>NUCLEOTIDE SEQUENCE [LARGE SCALE GENOMIC DNA]</scope>
    <source>
        <strain evidence="3">WasteWater2</strain>
    </source>
</reference>
<proteinExistence type="predicted"/>
<dbReference type="GO" id="GO:0047443">
    <property type="term" value="F:4-hydroxy-4-methyl-2-oxoglutarate aldolase activity"/>
    <property type="evidence" value="ECO:0007669"/>
    <property type="project" value="TreeGrafter"/>
</dbReference>
<feature type="region of interest" description="Disordered" evidence="2">
    <location>
        <begin position="209"/>
        <end position="231"/>
    </location>
</feature>
<dbReference type="EMBL" id="JACCJC010000047">
    <property type="protein sequence ID" value="KAF6232599.1"/>
    <property type="molecule type" value="Genomic_DNA"/>
</dbReference>
<dbReference type="CDD" id="cd16841">
    <property type="entry name" value="RraA_family"/>
    <property type="match status" value="1"/>
</dbReference>
<keyword evidence="1" id="KW-0479">Metal-binding</keyword>
<evidence type="ECO:0000313" key="4">
    <source>
        <dbReference type="Proteomes" id="UP000578531"/>
    </source>
</evidence>
<dbReference type="GO" id="GO:0046872">
    <property type="term" value="F:metal ion binding"/>
    <property type="evidence" value="ECO:0007669"/>
    <property type="project" value="UniProtKB-KW"/>
</dbReference>
<dbReference type="InterPro" id="IPR036704">
    <property type="entry name" value="RraA/RraA-like_sf"/>
</dbReference>
<gene>
    <name evidence="3" type="ORF">HO173_009267</name>
</gene>
<comment type="caution">
    <text evidence="3">The sequence shown here is derived from an EMBL/GenBank/DDBJ whole genome shotgun (WGS) entry which is preliminary data.</text>
</comment>
<dbReference type="OrthoDB" id="1476984at2759"/>
<evidence type="ECO:0000256" key="2">
    <source>
        <dbReference type="SAM" id="MobiDB-lite"/>
    </source>
</evidence>
<evidence type="ECO:0000256" key="1">
    <source>
        <dbReference type="PIRSR" id="PIRSR605493-1"/>
    </source>
</evidence>
<dbReference type="GO" id="GO:0008948">
    <property type="term" value="F:oxaloacetate decarboxylase activity"/>
    <property type="evidence" value="ECO:0007669"/>
    <property type="project" value="TreeGrafter"/>
</dbReference>
<dbReference type="Gene3D" id="3.50.30.40">
    <property type="entry name" value="Ribonuclease E inhibitor RraA/RraA-like"/>
    <property type="match status" value="1"/>
</dbReference>
<evidence type="ECO:0000313" key="3">
    <source>
        <dbReference type="EMBL" id="KAF6232599.1"/>
    </source>
</evidence>
<dbReference type="InterPro" id="IPR005493">
    <property type="entry name" value="RraA/RraA-like"/>
</dbReference>
<accession>A0A8H6L233</accession>
<comment type="cofactor">
    <cofactor evidence="1">
        <name>Mg(2+)</name>
        <dbReference type="ChEBI" id="CHEBI:18420"/>
    </cofactor>
</comment>
<keyword evidence="1" id="KW-0460">Magnesium</keyword>
<feature type="binding site" evidence="1">
    <location>
        <position position="121"/>
    </location>
    <ligand>
        <name>Mg(2+)</name>
        <dbReference type="ChEBI" id="CHEBI:18420"/>
    </ligand>
</feature>
<dbReference type="PANTHER" id="PTHR33254:SF28">
    <property type="entry name" value="4-HYDROXY-4-METHYL-2-OXOGLUTARATE ALDOLASE"/>
    <property type="match status" value="1"/>
</dbReference>
<dbReference type="RefSeq" id="XP_037162025.1">
    <property type="nucleotide sequence ID" value="XM_037311158.1"/>
</dbReference>
<organism evidence="3 4">
    <name type="scientific">Letharia columbiana</name>
    <dbReference type="NCBI Taxonomy" id="112416"/>
    <lineage>
        <taxon>Eukaryota</taxon>
        <taxon>Fungi</taxon>
        <taxon>Dikarya</taxon>
        <taxon>Ascomycota</taxon>
        <taxon>Pezizomycotina</taxon>
        <taxon>Lecanoromycetes</taxon>
        <taxon>OSLEUM clade</taxon>
        <taxon>Lecanoromycetidae</taxon>
        <taxon>Lecanorales</taxon>
        <taxon>Lecanorineae</taxon>
        <taxon>Parmeliaceae</taxon>
        <taxon>Letharia</taxon>
    </lineage>
</organism>
<keyword evidence="4" id="KW-1185">Reference proteome</keyword>
<feature type="binding site" evidence="1">
    <location>
        <begin position="98"/>
        <end position="101"/>
    </location>
    <ligand>
        <name>substrate</name>
    </ligand>
</feature>
<dbReference type="Pfam" id="PF03737">
    <property type="entry name" value="RraA-like"/>
    <property type="match status" value="1"/>
</dbReference>
<protein>
    <submittedName>
        <fullName evidence="3">Uncharacterized protein</fullName>
    </submittedName>
</protein>
<dbReference type="AlphaFoldDB" id="A0A8H6L233"/>
<sequence>MSRDPIVRALHDFTSCDVADALLKLNHPHGGFLADLTMWSPKRQDGPTKVIGPAYTVKYVRKNHGTAPTHQGHYIDTIPPHSILFISAPSHTINAVYGGLMSTRAQHSGAVGTIVDGRVRDLQEHRDLQYPVFAKDVGTTAPQEVLRVDEVNVPVRLQSEEQEAIVYPEDYLIGDLNGVVCLPKGLAEKAVALMASQVEADERIARDLAEGRPFGESSKEHRAKVKKVEDL</sequence>
<dbReference type="PANTHER" id="PTHR33254">
    <property type="entry name" value="4-HYDROXY-4-METHYL-2-OXOGLUTARATE ALDOLASE 3-RELATED"/>
    <property type="match status" value="1"/>
</dbReference>